<dbReference type="AlphaFoldDB" id="A0A2N7VQA8"/>
<accession>A0A2N7VQA8</accession>
<protein>
    <submittedName>
        <fullName evidence="2">Uncharacterized protein</fullName>
    </submittedName>
</protein>
<organism evidence="2 3">
    <name type="scientific">Trinickia dabaoshanensis</name>
    <dbReference type="NCBI Taxonomy" id="564714"/>
    <lineage>
        <taxon>Bacteria</taxon>
        <taxon>Pseudomonadati</taxon>
        <taxon>Pseudomonadota</taxon>
        <taxon>Betaproteobacteria</taxon>
        <taxon>Burkholderiales</taxon>
        <taxon>Burkholderiaceae</taxon>
        <taxon>Trinickia</taxon>
    </lineage>
</organism>
<proteinExistence type="predicted"/>
<evidence type="ECO:0000256" key="1">
    <source>
        <dbReference type="SAM" id="SignalP"/>
    </source>
</evidence>
<feature type="signal peptide" evidence="1">
    <location>
        <begin position="1"/>
        <end position="21"/>
    </location>
</feature>
<dbReference type="Proteomes" id="UP000235616">
    <property type="component" value="Unassembled WGS sequence"/>
</dbReference>
<reference evidence="2 3" key="1">
    <citation type="submission" date="2018-01" db="EMBL/GenBank/DDBJ databases">
        <title>Whole genome analyses suggest that Burkholderia sensu lato contains two further novel genera in the rhizoxinica-symbiotica group Mycetohabitans gen. nov., and Trinickia gen. nov.: implications for the evolution of diazotrophy and nodulation in the Burkholderiaceae.</title>
        <authorList>
            <person name="Estrada-de los Santos P."/>
            <person name="Palmer M."/>
            <person name="Chavez-Ramirez B."/>
            <person name="Beukes C."/>
            <person name="Steenkamp E.T."/>
            <person name="Hirsch A.M."/>
            <person name="Manyaka P."/>
            <person name="Maluk M."/>
            <person name="Lafos M."/>
            <person name="Crook M."/>
            <person name="Gross E."/>
            <person name="Simon M.F."/>
            <person name="Bueno dos Reis Junior F."/>
            <person name="Poole P.S."/>
            <person name="Venter S.N."/>
            <person name="James E.K."/>
        </authorList>
    </citation>
    <scope>NUCLEOTIDE SEQUENCE [LARGE SCALE GENOMIC DNA]</scope>
    <source>
        <strain evidence="2 3">GIMN1.004</strain>
    </source>
</reference>
<keyword evidence="1" id="KW-0732">Signal</keyword>
<keyword evidence="3" id="KW-1185">Reference proteome</keyword>
<name>A0A2N7VQA8_9BURK</name>
<comment type="caution">
    <text evidence="2">The sequence shown here is derived from an EMBL/GenBank/DDBJ whole genome shotgun (WGS) entry which is preliminary data.</text>
</comment>
<feature type="chain" id="PRO_5014653321" evidence="1">
    <location>
        <begin position="22"/>
        <end position="177"/>
    </location>
</feature>
<evidence type="ECO:0000313" key="3">
    <source>
        <dbReference type="Proteomes" id="UP000235616"/>
    </source>
</evidence>
<dbReference type="EMBL" id="PNYA01000011">
    <property type="protein sequence ID" value="PMS19340.1"/>
    <property type="molecule type" value="Genomic_DNA"/>
</dbReference>
<gene>
    <name evidence="2" type="ORF">C0Z18_13490</name>
</gene>
<sequence length="177" mass="19736">MRWPIAIVAAMLTGSATASHAEIAPPNARQPIPELGEHVIKFDNSKGTEKLQFRESLRQRQCVATVTPDFFTVAPGETAEVRMDVRDSASSGCQGEPKHVLWNVASSEHHRRPLAYMVLFSVEPKMDEEGRVRIASTKSSRPGTPYAATCGNYACLNEWALGYNDKRQVIYLFNERD</sequence>
<evidence type="ECO:0000313" key="2">
    <source>
        <dbReference type="EMBL" id="PMS19340.1"/>
    </source>
</evidence>